<dbReference type="SUPFAM" id="SSF53335">
    <property type="entry name" value="S-adenosyl-L-methionine-dependent methyltransferases"/>
    <property type="match status" value="1"/>
</dbReference>
<keyword evidence="2 6" id="KW-0698">rRNA processing</keyword>
<dbReference type="FunFam" id="3.40.50.150:FF:000041">
    <property type="entry name" value="Ribosomal RNA small subunit methyltransferase G"/>
    <property type="match status" value="1"/>
</dbReference>
<keyword evidence="3 6" id="KW-0489">Methyltransferase</keyword>
<evidence type="ECO:0000256" key="6">
    <source>
        <dbReference type="HAMAP-Rule" id="MF_00074"/>
    </source>
</evidence>
<evidence type="ECO:0000256" key="5">
    <source>
        <dbReference type="ARBA" id="ARBA00022691"/>
    </source>
</evidence>
<dbReference type="InterPro" id="IPR003682">
    <property type="entry name" value="rRNA_ssu_MeTfrase_G"/>
</dbReference>
<feature type="binding site" evidence="6">
    <location>
        <position position="82"/>
    </location>
    <ligand>
        <name>S-adenosyl-L-methionine</name>
        <dbReference type="ChEBI" id="CHEBI:59789"/>
    </ligand>
</feature>
<feature type="binding site" evidence="6">
    <location>
        <position position="77"/>
    </location>
    <ligand>
        <name>S-adenosyl-L-methionine</name>
        <dbReference type="ChEBI" id="CHEBI:59789"/>
    </ligand>
</feature>
<sequence length="237" mass="26992">MKRELLLSGLEQIGQNITEKQIEQFQIYSDLLVEWNQKMNLTAITEADEITIKHFLDSILLFNAIEIAENARMIDIGTGAGFPGIPVKIMREDISLTLMDSLQKRIRFLQEVGSQIFLQKTEYIHARAEEAGRLSDYRQQYDIAVSRAVADMEILCEYCLPFVKVGGIFAALKSYGSSEETERAKPMIGNLGGEIQEIKNINLPNTEIIRSFVIIKKKRETPPQFPRNAKKINKKRG</sequence>
<dbReference type="HAMAP" id="MF_00074">
    <property type="entry name" value="16SrRNA_methyltr_G"/>
    <property type="match status" value="1"/>
</dbReference>
<dbReference type="InterPro" id="IPR029063">
    <property type="entry name" value="SAM-dependent_MTases_sf"/>
</dbReference>
<evidence type="ECO:0000256" key="1">
    <source>
        <dbReference type="ARBA" id="ARBA00022490"/>
    </source>
</evidence>
<comment type="subcellular location">
    <subcellularLocation>
        <location evidence="6">Cytoplasm</location>
    </subcellularLocation>
</comment>
<organism evidence="7">
    <name type="scientific">uncultured Bacillota bacterium</name>
    <dbReference type="NCBI Taxonomy" id="344338"/>
    <lineage>
        <taxon>Bacteria</taxon>
        <taxon>Bacillati</taxon>
        <taxon>Bacillota</taxon>
        <taxon>environmental samples</taxon>
    </lineage>
</organism>
<dbReference type="CDD" id="cd02440">
    <property type="entry name" value="AdoMet_MTases"/>
    <property type="match status" value="1"/>
</dbReference>
<evidence type="ECO:0000256" key="4">
    <source>
        <dbReference type="ARBA" id="ARBA00022679"/>
    </source>
</evidence>
<comment type="function">
    <text evidence="6">Specifically methylates the N7 position of a guanine in 16S rRNA.</text>
</comment>
<keyword evidence="1 6" id="KW-0963">Cytoplasm</keyword>
<feature type="binding site" evidence="6">
    <location>
        <begin position="128"/>
        <end position="129"/>
    </location>
    <ligand>
        <name>S-adenosyl-L-methionine</name>
        <dbReference type="ChEBI" id="CHEBI:59789"/>
    </ligand>
</feature>
<gene>
    <name evidence="6 7" type="primary">rsmG</name>
    <name evidence="7" type="ORF">Firmicute1046_2970</name>
</gene>
<proteinExistence type="inferred from homology"/>
<dbReference type="PIRSF" id="PIRSF003078">
    <property type="entry name" value="GidB"/>
    <property type="match status" value="1"/>
</dbReference>
<keyword evidence="5 6" id="KW-0949">S-adenosyl-L-methionine</keyword>
<evidence type="ECO:0000256" key="2">
    <source>
        <dbReference type="ARBA" id="ARBA00022552"/>
    </source>
</evidence>
<dbReference type="Gene3D" id="3.40.50.150">
    <property type="entry name" value="Vaccinia Virus protein VP39"/>
    <property type="match status" value="1"/>
</dbReference>
<evidence type="ECO:0000313" key="7">
    <source>
        <dbReference type="EMBL" id="QGT51221.1"/>
    </source>
</evidence>
<dbReference type="GO" id="GO:0070043">
    <property type="term" value="F:rRNA (guanine-N7-)-methyltransferase activity"/>
    <property type="evidence" value="ECO:0007669"/>
    <property type="project" value="UniProtKB-UniRule"/>
</dbReference>
<dbReference type="GO" id="GO:0005829">
    <property type="term" value="C:cytosol"/>
    <property type="evidence" value="ECO:0007669"/>
    <property type="project" value="TreeGrafter"/>
</dbReference>
<dbReference type="AlphaFoldDB" id="A0A650EPF7"/>
<keyword evidence="4 6" id="KW-0808">Transferase</keyword>
<dbReference type="NCBIfam" id="TIGR00138">
    <property type="entry name" value="rsmG_gidB"/>
    <property type="match status" value="1"/>
</dbReference>
<reference evidence="7" key="1">
    <citation type="journal article" date="2020" name="J. ISSAAS">
        <title>Lactobacilli and other gastrointestinal microbiota of Peromyscus leucopus, reservoir host for agents of Lyme disease and other zoonoses in North America.</title>
        <authorList>
            <person name="Milovic A."/>
            <person name="Bassam K."/>
            <person name="Shao H."/>
            <person name="Chatzistamou I."/>
            <person name="Tufts D.M."/>
            <person name="Diuk-Wasser M."/>
            <person name="Barbour A.G."/>
        </authorList>
    </citation>
    <scope>NUCLEOTIDE SEQUENCE</scope>
    <source>
        <strain evidence="7">LL40</strain>
    </source>
</reference>
<protein>
    <recommendedName>
        <fullName evidence="6">Ribosomal RNA small subunit methyltransferase G</fullName>
        <ecNumber evidence="6">2.1.1.-</ecNumber>
    </recommendedName>
    <alternativeName>
        <fullName evidence="6">16S rRNA 7-methylguanosine methyltransferase</fullName>
        <shortName evidence="6">16S rRNA m7G methyltransferase</shortName>
    </alternativeName>
</protein>
<evidence type="ECO:0000256" key="3">
    <source>
        <dbReference type="ARBA" id="ARBA00022603"/>
    </source>
</evidence>
<comment type="caution">
    <text evidence="6">Lacks conserved residue(s) required for the propagation of feature annotation.</text>
</comment>
<dbReference type="EMBL" id="MN577573">
    <property type="protein sequence ID" value="QGT51221.1"/>
    <property type="molecule type" value="Genomic_DNA"/>
</dbReference>
<name>A0A650EPF7_9FIRM</name>
<accession>A0A650EPF7</accession>
<comment type="similarity">
    <text evidence="6">Belongs to the methyltransferase superfamily. RNA methyltransferase RsmG family.</text>
</comment>
<dbReference type="EC" id="2.1.1.-" evidence="6"/>
<feature type="binding site" evidence="6">
    <location>
        <position position="147"/>
    </location>
    <ligand>
        <name>S-adenosyl-L-methionine</name>
        <dbReference type="ChEBI" id="CHEBI:59789"/>
    </ligand>
</feature>
<dbReference type="PANTHER" id="PTHR31760">
    <property type="entry name" value="S-ADENOSYL-L-METHIONINE-DEPENDENT METHYLTRANSFERASES SUPERFAMILY PROTEIN"/>
    <property type="match status" value="1"/>
</dbReference>
<dbReference type="Pfam" id="PF02527">
    <property type="entry name" value="GidB"/>
    <property type="match status" value="1"/>
</dbReference>
<dbReference type="PANTHER" id="PTHR31760:SF0">
    <property type="entry name" value="S-ADENOSYL-L-METHIONINE-DEPENDENT METHYLTRANSFERASES SUPERFAMILY PROTEIN"/>
    <property type="match status" value="1"/>
</dbReference>